<dbReference type="Gene3D" id="3.40.50.150">
    <property type="entry name" value="Vaccinia Virus protein VP39"/>
    <property type="match status" value="1"/>
</dbReference>
<dbReference type="InterPro" id="IPR029063">
    <property type="entry name" value="SAM-dependent_MTases_sf"/>
</dbReference>
<dbReference type="AlphaFoldDB" id="A0A1F7Y388"/>
<dbReference type="GO" id="GO:0008757">
    <property type="term" value="F:S-adenosylmethionine-dependent methyltransferase activity"/>
    <property type="evidence" value="ECO:0007669"/>
    <property type="project" value="InterPro"/>
</dbReference>
<dbReference type="InterPro" id="IPR013216">
    <property type="entry name" value="Methyltransf_11"/>
</dbReference>
<protein>
    <recommendedName>
        <fullName evidence="2">Methyltransferase type 11 domain-containing protein</fullName>
    </recommendedName>
</protein>
<evidence type="ECO:0000313" key="3">
    <source>
        <dbReference type="EMBL" id="OGM21761.1"/>
    </source>
</evidence>
<evidence type="ECO:0000259" key="2">
    <source>
        <dbReference type="Pfam" id="PF08241"/>
    </source>
</evidence>
<evidence type="ECO:0000313" key="4">
    <source>
        <dbReference type="Proteomes" id="UP000178419"/>
    </source>
</evidence>
<proteinExistence type="predicted"/>
<sequence>MREDLFKDILDQEKLHWWHKSKQKLIRLLVEKYVNKKSPKILDVGCGTGMIIEKLADIAKMWGVDSHVDAIKICKGKGLNRIKKGKSEKLPFRNSFFDCLTVLDVLEHTNDSKSIEEFRRVLKKGGILILTVPAYPWMWSEWDRILGHKKRYTKQTLTRILNKNQFNIVKISYLYSFLLIPAFLIRRFKERLPLKSYSSDFSINFGFINYLLKYIAKIEIWYLERKNIPFGLTLIAVAEKR</sequence>
<comment type="caution">
    <text evidence="3">The sequence shown here is derived from an EMBL/GenBank/DDBJ whole genome shotgun (WGS) entry which is preliminary data.</text>
</comment>
<keyword evidence="1" id="KW-0812">Transmembrane</keyword>
<feature type="transmembrane region" description="Helical" evidence="1">
    <location>
        <begin position="166"/>
        <end position="185"/>
    </location>
</feature>
<dbReference type="Proteomes" id="UP000178419">
    <property type="component" value="Unassembled WGS sequence"/>
</dbReference>
<dbReference type="EMBL" id="MGGE01000007">
    <property type="protein sequence ID" value="OGM21761.1"/>
    <property type="molecule type" value="Genomic_DNA"/>
</dbReference>
<dbReference type="SUPFAM" id="SSF53335">
    <property type="entry name" value="S-adenosyl-L-methionine-dependent methyltransferases"/>
    <property type="match status" value="1"/>
</dbReference>
<keyword evidence="1" id="KW-1133">Transmembrane helix</keyword>
<feature type="domain" description="Methyltransferase type 11" evidence="2">
    <location>
        <begin position="42"/>
        <end position="130"/>
    </location>
</feature>
<dbReference type="Pfam" id="PF08241">
    <property type="entry name" value="Methyltransf_11"/>
    <property type="match status" value="1"/>
</dbReference>
<reference evidence="3 4" key="1">
    <citation type="journal article" date="2016" name="Nat. Commun.">
        <title>Thousands of microbial genomes shed light on interconnected biogeochemical processes in an aquifer system.</title>
        <authorList>
            <person name="Anantharaman K."/>
            <person name="Brown C.T."/>
            <person name="Hug L.A."/>
            <person name="Sharon I."/>
            <person name="Castelle C.J."/>
            <person name="Probst A.J."/>
            <person name="Thomas B.C."/>
            <person name="Singh A."/>
            <person name="Wilkins M.J."/>
            <person name="Karaoz U."/>
            <person name="Brodie E.L."/>
            <person name="Williams K.H."/>
            <person name="Hubbard S.S."/>
            <person name="Banfield J.F."/>
        </authorList>
    </citation>
    <scope>NUCLEOTIDE SEQUENCE [LARGE SCALE GENOMIC DNA]</scope>
</reference>
<keyword evidence="1" id="KW-0472">Membrane</keyword>
<dbReference type="PANTHER" id="PTHR43591">
    <property type="entry name" value="METHYLTRANSFERASE"/>
    <property type="match status" value="1"/>
</dbReference>
<dbReference type="CDD" id="cd02440">
    <property type="entry name" value="AdoMet_MTases"/>
    <property type="match status" value="1"/>
</dbReference>
<evidence type="ECO:0000256" key="1">
    <source>
        <dbReference type="SAM" id="Phobius"/>
    </source>
</evidence>
<gene>
    <name evidence="3" type="ORF">A2714_02700</name>
</gene>
<accession>A0A1F7Y388</accession>
<organism evidence="3 4">
    <name type="scientific">Candidatus Woesebacteria bacterium RIFCSPHIGHO2_01_FULL_38_9</name>
    <dbReference type="NCBI Taxonomy" id="1802492"/>
    <lineage>
        <taxon>Bacteria</taxon>
        <taxon>Candidatus Woeseibacteriota</taxon>
    </lineage>
</organism>
<name>A0A1F7Y388_9BACT</name>